<comment type="caution">
    <text evidence="2">The sequence shown here is derived from an EMBL/GenBank/DDBJ whole genome shotgun (WGS) entry which is preliminary data.</text>
</comment>
<protein>
    <recommendedName>
        <fullName evidence="4">Beta-propeller domain-containing protein</fullName>
    </recommendedName>
</protein>
<evidence type="ECO:0000256" key="1">
    <source>
        <dbReference type="SAM" id="SignalP"/>
    </source>
</evidence>
<sequence length="670" mass="74169">MSLTQSAKYLLLILVLAQAGCGSGGSVQSDEDLVCCNEPPPTGLLIAADNEAQFLEIFSQSIIEDGEDYLNNDGNADVVFATEDSGRSFTTTYTLEASVDEHDVVKYDGDHLFIAPSRSMDCCFVMEDFSRVANDGIEEDPDSPNEAERGIRILSTDSEEASATLVSVIPVDGDLTVEGLYNKDSSLVSLRSSSWWGTFGERFSASWAWEGQTSALDIYDISVPEQPELKLQIEMEGGFVTSRRVDKHVYMIARHTPEIPGLIRYPSTQEEIEENKVLLRDLTAAEVLPTVLINGESSLLVEADDCLFMDKTNEQASARYGFPVMTFLIAVDLESESMLGASCYMGSVSGVYASENAIYLTQAEGYDEESRTLLHSFKASDDLTYQGSGSVDGHLWSRGEVDFRISEHAGYLRVVTTTQTGPWGSEDSIDHQLSVLQRSNQELALNLVETLPNANRPEKIGKPNESLYGVRFFGDTLYLVTFETVDPLYVIDVTNPEDPMIAGELTIPGFSDFLHPVNDDLLLGLGADENGLTKLELFNISDMTAPYSLGTHLLGDGSWSYSEARYNRHAFTYQQYDESTDRFAVPLTVYGKDEDDYFQQNRLYMLQLEGKDNPAVATIVEVGHIKSVTDNWWNNGPHRSVFDDDAVYFIDGTSVYSTLWSNPLEQGGPF</sequence>
<proteinExistence type="predicted"/>
<dbReference type="Proteomes" id="UP000315889">
    <property type="component" value="Unassembled WGS sequence"/>
</dbReference>
<feature type="chain" id="PRO_5021918943" description="Beta-propeller domain-containing protein" evidence="1">
    <location>
        <begin position="20"/>
        <end position="670"/>
    </location>
</feature>
<evidence type="ECO:0000313" key="2">
    <source>
        <dbReference type="EMBL" id="RZO22865.1"/>
    </source>
</evidence>
<name>A0A520MNR3_9GAMM</name>
<evidence type="ECO:0008006" key="4">
    <source>
        <dbReference type="Google" id="ProtNLM"/>
    </source>
</evidence>
<dbReference type="Pfam" id="PF09826">
    <property type="entry name" value="Beta_propel"/>
    <property type="match status" value="1"/>
</dbReference>
<gene>
    <name evidence="2" type="ORF">EVB03_00430</name>
</gene>
<dbReference type="InterPro" id="IPR019198">
    <property type="entry name" value="Beta_propeller_containing"/>
</dbReference>
<reference evidence="2 3" key="1">
    <citation type="submission" date="2019-02" db="EMBL/GenBank/DDBJ databases">
        <title>Prokaryotic population dynamics and viral predation in marine succession experiment using metagenomics: the confinement effect.</title>
        <authorList>
            <person name="Haro-Moreno J.M."/>
            <person name="Rodriguez-Valera F."/>
            <person name="Lopez-Perez M."/>
        </authorList>
    </citation>
    <scope>NUCLEOTIDE SEQUENCE [LARGE SCALE GENOMIC DNA]</scope>
    <source>
        <strain evidence="2">MED-G170</strain>
    </source>
</reference>
<accession>A0A520MNR3</accession>
<organism evidence="2 3">
    <name type="scientific">SAR92 clade bacterium</name>
    <dbReference type="NCBI Taxonomy" id="2315479"/>
    <lineage>
        <taxon>Bacteria</taxon>
        <taxon>Pseudomonadati</taxon>
        <taxon>Pseudomonadota</taxon>
        <taxon>Gammaproteobacteria</taxon>
        <taxon>Cellvibrionales</taxon>
        <taxon>Porticoccaceae</taxon>
        <taxon>SAR92 clade</taxon>
    </lineage>
</organism>
<dbReference type="EMBL" id="SHBP01000001">
    <property type="protein sequence ID" value="RZO22865.1"/>
    <property type="molecule type" value="Genomic_DNA"/>
</dbReference>
<evidence type="ECO:0000313" key="3">
    <source>
        <dbReference type="Proteomes" id="UP000315889"/>
    </source>
</evidence>
<keyword evidence="1" id="KW-0732">Signal</keyword>
<feature type="signal peptide" evidence="1">
    <location>
        <begin position="1"/>
        <end position="19"/>
    </location>
</feature>
<dbReference type="AlphaFoldDB" id="A0A520MNR3"/>